<comment type="caution">
    <text evidence="2">The sequence shown here is derived from an EMBL/GenBank/DDBJ whole genome shotgun (WGS) entry which is preliminary data.</text>
</comment>
<evidence type="ECO:0000313" key="2">
    <source>
        <dbReference type="EMBL" id="OUN04018.1"/>
    </source>
</evidence>
<gene>
    <name evidence="2" type="ORF">B5G41_06040</name>
</gene>
<protein>
    <submittedName>
        <fullName evidence="2">Uncharacterized protein</fullName>
    </submittedName>
</protein>
<name>A0A1Y3R0B7_9BACT</name>
<dbReference type="Proteomes" id="UP000195772">
    <property type="component" value="Unassembled WGS sequence"/>
</dbReference>
<feature type="region of interest" description="Disordered" evidence="1">
    <location>
        <begin position="318"/>
        <end position="360"/>
    </location>
</feature>
<feature type="compositionally biased region" description="Basic and acidic residues" evidence="1">
    <location>
        <begin position="320"/>
        <end position="348"/>
    </location>
</feature>
<dbReference type="EMBL" id="NFHB01000003">
    <property type="protein sequence ID" value="OUN04018.1"/>
    <property type="molecule type" value="Genomic_DNA"/>
</dbReference>
<evidence type="ECO:0000256" key="1">
    <source>
        <dbReference type="SAM" id="MobiDB-lite"/>
    </source>
</evidence>
<organism evidence="2 3">
    <name type="scientific">Alistipes onderdonkii</name>
    <dbReference type="NCBI Taxonomy" id="328813"/>
    <lineage>
        <taxon>Bacteria</taxon>
        <taxon>Pseudomonadati</taxon>
        <taxon>Bacteroidota</taxon>
        <taxon>Bacteroidia</taxon>
        <taxon>Bacteroidales</taxon>
        <taxon>Rikenellaceae</taxon>
        <taxon>Alistipes</taxon>
    </lineage>
</organism>
<proteinExistence type="predicted"/>
<evidence type="ECO:0000313" key="3">
    <source>
        <dbReference type="Proteomes" id="UP000195772"/>
    </source>
</evidence>
<dbReference type="OrthoDB" id="1003240at2"/>
<dbReference type="RefSeq" id="WP_087401825.1">
    <property type="nucleotide sequence ID" value="NZ_JAHOND010000019.1"/>
</dbReference>
<reference evidence="3" key="1">
    <citation type="submission" date="2017-04" db="EMBL/GenBank/DDBJ databases">
        <title>Function of individual gut microbiota members based on whole genome sequencing of pure cultures obtained from chicken caecum.</title>
        <authorList>
            <person name="Medvecky M."/>
            <person name="Cejkova D."/>
            <person name="Polansky O."/>
            <person name="Karasova D."/>
            <person name="Kubasova T."/>
            <person name="Cizek A."/>
            <person name="Rychlik I."/>
        </authorList>
    </citation>
    <scope>NUCLEOTIDE SEQUENCE [LARGE SCALE GENOMIC DNA]</scope>
    <source>
        <strain evidence="3">An90</strain>
    </source>
</reference>
<dbReference type="AlphaFoldDB" id="A0A1Y3R0B7"/>
<sequence>MEWKDKIARLFRRKPDWKKEHRRTLIARHAENLLRERDIRSMTDLVRRHRKSDLTIAGIGLTMNTATDCFLRTPEDAAGKDMLELMEALRRTPLAKKIGRRLADVPADTAHSLHGLLAMHTFLLDAYLEQHPDSGLRQPPMDEVQAAAHIIDRQFRAETFRELRHLAETSGHYMPSCYVVRLYDWDTDMGRLQEMRGRLDGPACPEAPQQVQQLRERIWKTENRMVREAEKVLESDPEIPLRQTYIEKLDAELQTLGWLARFPEKVDSPYINRQLLDKYGIEPGIPREEQSRQAEKAFRELDARLVRMTGRQSYADDLFESLRRKGPKPEKHASGVRQKEIDSTRKEQTGQPASGRRIKR</sequence>
<accession>A0A1Y3R0B7</accession>